<keyword evidence="4" id="KW-1185">Reference proteome</keyword>
<gene>
    <name evidence="3" type="ORF">H2201_001706</name>
</gene>
<dbReference type="EMBL" id="JAPDRL010000008">
    <property type="protein sequence ID" value="KAJ9668276.1"/>
    <property type="molecule type" value="Genomic_DNA"/>
</dbReference>
<protein>
    <recommendedName>
        <fullName evidence="5">Fungal N-terminal domain-containing protein</fullName>
    </recommendedName>
</protein>
<evidence type="ECO:0000313" key="3">
    <source>
        <dbReference type="EMBL" id="KAJ9668276.1"/>
    </source>
</evidence>
<keyword evidence="1" id="KW-0175">Coiled coil</keyword>
<sequence>MDPLTITTSVLAITTRCVSMAKELNDLREKFKDAQMMISAICSESTVISASLAHIQTIVLSNPDALTAQFQFRPELEGAFDTALTGCMMVFSVLQDEVQSLTSSSKSASKDIGWSIKAKYLWKEETMKDLLQQLRGQQTALTLLIQALQMEKLSDIRQLLQNNNTVLEQVVRRTLTLRRTHPRVKVPQSIKAPPSIFDAGTDDVESILSVGRMSMATSTEFEFDRLIMCSKVYKRVLSQTEDNGNQSEKHSDAISDGETVNCAATESPALSKQSTMVASSESGLKELQQRYADLRERHEQLNDEHQKLKHSFSEQRIQLEELKSRAIDSPLVDLAEGRDGLDAVRIDNQRKNARSSKYFPQKDSGREERQNSNSAVEEQTEVNLPKLQASNRSLSNPVVTATQRGNNGLDPRGSTYFTDEQTESKLPPDQPLSRSVSGPILTTQIPPAPGPDPRAPYKYLVSDVTSHRHTSAARLGIGFTSSRVTHPTYTFDFLGVDLRSPWTRRFKPLAFLLPHQQDELECLFCALAGYETFLSITECQHVLERFGLGSQQKRQVYGLLGGWLTDRTSDCYWKFEEFAVVAYILKRAEVGNGVFKLPSSIPDNIAARVWQDS</sequence>
<proteinExistence type="predicted"/>
<accession>A0ABQ9P2S9</accession>
<evidence type="ECO:0000313" key="4">
    <source>
        <dbReference type="Proteomes" id="UP001172684"/>
    </source>
</evidence>
<evidence type="ECO:0000256" key="2">
    <source>
        <dbReference type="SAM" id="MobiDB-lite"/>
    </source>
</evidence>
<reference evidence="3" key="1">
    <citation type="submission" date="2022-10" db="EMBL/GenBank/DDBJ databases">
        <title>Culturing micro-colonial fungi from biological soil crusts in the Mojave desert and describing Neophaeococcomyces mojavensis, and introducing the new genera and species Taxawa tesnikishii.</title>
        <authorList>
            <person name="Kurbessoian T."/>
            <person name="Stajich J.E."/>
        </authorList>
    </citation>
    <scope>NUCLEOTIDE SEQUENCE</scope>
    <source>
        <strain evidence="3">TK_1</strain>
    </source>
</reference>
<feature type="coiled-coil region" evidence="1">
    <location>
        <begin position="277"/>
        <end position="325"/>
    </location>
</feature>
<feature type="region of interest" description="Disordered" evidence="2">
    <location>
        <begin position="346"/>
        <end position="438"/>
    </location>
</feature>
<name>A0ABQ9P2S9_9PEZI</name>
<feature type="compositionally biased region" description="Polar residues" evidence="2">
    <location>
        <begin position="388"/>
        <end position="406"/>
    </location>
</feature>
<feature type="region of interest" description="Disordered" evidence="2">
    <location>
        <begin position="239"/>
        <end position="259"/>
    </location>
</feature>
<organism evidence="3 4">
    <name type="scientific">Coniosporium apollinis</name>
    <dbReference type="NCBI Taxonomy" id="61459"/>
    <lineage>
        <taxon>Eukaryota</taxon>
        <taxon>Fungi</taxon>
        <taxon>Dikarya</taxon>
        <taxon>Ascomycota</taxon>
        <taxon>Pezizomycotina</taxon>
        <taxon>Dothideomycetes</taxon>
        <taxon>Dothideomycetes incertae sedis</taxon>
        <taxon>Coniosporium</taxon>
    </lineage>
</organism>
<evidence type="ECO:0000256" key="1">
    <source>
        <dbReference type="SAM" id="Coils"/>
    </source>
</evidence>
<comment type="caution">
    <text evidence="3">The sequence shown here is derived from an EMBL/GenBank/DDBJ whole genome shotgun (WGS) entry which is preliminary data.</text>
</comment>
<dbReference type="Proteomes" id="UP001172684">
    <property type="component" value="Unassembled WGS sequence"/>
</dbReference>
<evidence type="ECO:0008006" key="5">
    <source>
        <dbReference type="Google" id="ProtNLM"/>
    </source>
</evidence>